<keyword evidence="2" id="KW-0902">Two-component regulatory system</keyword>
<dbReference type="InterPro" id="IPR001789">
    <property type="entry name" value="Sig_transdc_resp-reg_receiver"/>
</dbReference>
<dbReference type="PANTHER" id="PTHR45138">
    <property type="entry name" value="REGULATORY COMPONENTS OF SENSORY TRANSDUCTION SYSTEM"/>
    <property type="match status" value="1"/>
</dbReference>
<dbReference type="SUPFAM" id="SSF52172">
    <property type="entry name" value="CheY-like"/>
    <property type="match status" value="2"/>
</dbReference>
<dbReference type="CDD" id="cd00156">
    <property type="entry name" value="REC"/>
    <property type="match status" value="1"/>
</dbReference>
<organism evidence="9 10">
    <name type="scientific">Saccharospirillum mangrovi</name>
    <dbReference type="NCBI Taxonomy" id="2161747"/>
    <lineage>
        <taxon>Bacteria</taxon>
        <taxon>Pseudomonadati</taxon>
        <taxon>Pseudomonadota</taxon>
        <taxon>Gammaproteobacteria</taxon>
        <taxon>Oceanospirillales</taxon>
        <taxon>Saccharospirillaceae</taxon>
        <taxon>Saccharospirillum</taxon>
    </lineage>
</organism>
<keyword evidence="5" id="KW-0597">Phosphoprotein</keyword>
<name>A0ABV8A2Z9_9GAMM</name>
<dbReference type="NCBIfam" id="TIGR00254">
    <property type="entry name" value="GGDEF"/>
    <property type="match status" value="1"/>
</dbReference>
<dbReference type="PROSITE" id="PS50894">
    <property type="entry name" value="HPT"/>
    <property type="match status" value="1"/>
</dbReference>
<dbReference type="PROSITE" id="PS50110">
    <property type="entry name" value="RESPONSE_REGULATORY"/>
    <property type="match status" value="2"/>
</dbReference>
<dbReference type="RefSeq" id="WP_380697924.1">
    <property type="nucleotide sequence ID" value="NZ_JBHRYR010000004.1"/>
</dbReference>
<dbReference type="Pfam" id="PF01627">
    <property type="entry name" value="Hpt"/>
    <property type="match status" value="1"/>
</dbReference>
<dbReference type="GO" id="GO:0052621">
    <property type="term" value="F:diguanylate cyclase activity"/>
    <property type="evidence" value="ECO:0007669"/>
    <property type="project" value="UniProtKB-EC"/>
</dbReference>
<evidence type="ECO:0000256" key="5">
    <source>
        <dbReference type="PROSITE-ProRule" id="PRU00169"/>
    </source>
</evidence>
<comment type="caution">
    <text evidence="5">Lacks conserved residue(s) required for the propagation of feature annotation.</text>
</comment>
<evidence type="ECO:0000256" key="4">
    <source>
        <dbReference type="PROSITE-ProRule" id="PRU00110"/>
    </source>
</evidence>
<sequence length="550" mass="61670">MVDSRSTDDFADRLEALRVAYRKRLDAELKELGQLIKGHATEPKESLLRLHAQLHKLAGSAGTFGYEQLGRIARQYEQSLNSVQANAADHGALNVDTSDWLVCLYAALKDDDSRSASQSISIKQKKQRTDEPHIVLIERDSILADYTAQQLESFGFHVTCLHDADDLQQLSGEPPDLFLVDHRASESPEIKQNSVAYWQQRLRHLNCPVFFIGAEESFQARLNALRSHGSGYFVKPLNTIELTKQIVQLLTAKDADPERVMIVEDDSSDIGTCRVALEKAGMNVWVLDRPTELFTAVSSFDPEVIVMNLRPGDVTGAELCALLGQMERWAHTPILYLSEDTNTELRQQTMLSSNCTVIDKPIVDELLIGLCRMRVQKLRQFEASRNQDGLTGLLKHASIKDALQTHWEHVQRHPNTHFSVVMLDIDHFKRVNDTYGHAVGDIVIAAVGTLLRQRFRRVDKLGRYGGEEFTLVLVDCTASDALRMVEELREAFASIQFTANGIEFSCTISAGIVDNKAYPSDPPHALLERADKALYSAKHNGRNQVKLAED</sequence>
<dbReference type="SUPFAM" id="SSF55073">
    <property type="entry name" value="Nucleotide cyclase"/>
    <property type="match status" value="1"/>
</dbReference>
<evidence type="ECO:0000313" key="9">
    <source>
        <dbReference type="EMBL" id="MFC3854042.1"/>
    </source>
</evidence>
<dbReference type="PANTHER" id="PTHR45138:SF9">
    <property type="entry name" value="DIGUANYLATE CYCLASE DGCM-RELATED"/>
    <property type="match status" value="1"/>
</dbReference>
<dbReference type="InterPro" id="IPR050469">
    <property type="entry name" value="Diguanylate_Cyclase"/>
</dbReference>
<dbReference type="EC" id="2.7.7.65" evidence="1"/>
<evidence type="ECO:0000256" key="2">
    <source>
        <dbReference type="ARBA" id="ARBA00023012"/>
    </source>
</evidence>
<evidence type="ECO:0000313" key="10">
    <source>
        <dbReference type="Proteomes" id="UP001595617"/>
    </source>
</evidence>
<evidence type="ECO:0000259" key="6">
    <source>
        <dbReference type="PROSITE" id="PS50110"/>
    </source>
</evidence>
<dbReference type="Gene3D" id="3.30.70.270">
    <property type="match status" value="1"/>
</dbReference>
<reference evidence="10" key="1">
    <citation type="journal article" date="2019" name="Int. J. Syst. Evol. Microbiol.">
        <title>The Global Catalogue of Microorganisms (GCM) 10K type strain sequencing project: providing services to taxonomists for standard genome sequencing and annotation.</title>
        <authorList>
            <consortium name="The Broad Institute Genomics Platform"/>
            <consortium name="The Broad Institute Genome Sequencing Center for Infectious Disease"/>
            <person name="Wu L."/>
            <person name="Ma J."/>
        </authorList>
    </citation>
    <scope>NUCLEOTIDE SEQUENCE [LARGE SCALE GENOMIC DNA]</scope>
    <source>
        <strain evidence="10">IBRC 10765</strain>
    </source>
</reference>
<accession>A0ABV8A2Z9</accession>
<proteinExistence type="predicted"/>
<keyword evidence="10" id="KW-1185">Reference proteome</keyword>
<feature type="domain" description="GGDEF" evidence="7">
    <location>
        <begin position="416"/>
        <end position="550"/>
    </location>
</feature>
<dbReference type="InterPro" id="IPR043128">
    <property type="entry name" value="Rev_trsase/Diguanyl_cyclase"/>
</dbReference>
<dbReference type="SUPFAM" id="SSF47226">
    <property type="entry name" value="Histidine-containing phosphotransfer domain, HPT domain"/>
    <property type="match status" value="1"/>
</dbReference>
<feature type="modified residue" description="4-aspartylphosphate" evidence="5">
    <location>
        <position position="181"/>
    </location>
</feature>
<dbReference type="SMART" id="SM00448">
    <property type="entry name" value="REC"/>
    <property type="match status" value="2"/>
</dbReference>
<evidence type="ECO:0000256" key="1">
    <source>
        <dbReference type="ARBA" id="ARBA00012528"/>
    </source>
</evidence>
<dbReference type="EMBL" id="JBHRYR010000004">
    <property type="protein sequence ID" value="MFC3854042.1"/>
    <property type="molecule type" value="Genomic_DNA"/>
</dbReference>
<evidence type="ECO:0000259" key="8">
    <source>
        <dbReference type="PROSITE" id="PS50894"/>
    </source>
</evidence>
<dbReference type="CDD" id="cd01949">
    <property type="entry name" value="GGDEF"/>
    <property type="match status" value="1"/>
</dbReference>
<dbReference type="Gene3D" id="3.40.50.2300">
    <property type="match status" value="2"/>
</dbReference>
<comment type="catalytic activity">
    <reaction evidence="3">
        <text>2 GTP = 3',3'-c-di-GMP + 2 diphosphate</text>
        <dbReference type="Rhea" id="RHEA:24898"/>
        <dbReference type="ChEBI" id="CHEBI:33019"/>
        <dbReference type="ChEBI" id="CHEBI:37565"/>
        <dbReference type="ChEBI" id="CHEBI:58805"/>
        <dbReference type="EC" id="2.7.7.65"/>
    </reaction>
</comment>
<feature type="domain" description="Response regulatory" evidence="6">
    <location>
        <begin position="133"/>
        <end position="250"/>
    </location>
</feature>
<evidence type="ECO:0000256" key="3">
    <source>
        <dbReference type="ARBA" id="ARBA00034247"/>
    </source>
</evidence>
<feature type="domain" description="HPt" evidence="8">
    <location>
        <begin position="13"/>
        <end position="118"/>
    </location>
</feature>
<dbReference type="Pfam" id="PF00990">
    <property type="entry name" value="GGDEF"/>
    <property type="match status" value="1"/>
</dbReference>
<gene>
    <name evidence="9" type="ORF">ACFOOG_14455</name>
</gene>
<feature type="domain" description="Response regulatory" evidence="6">
    <location>
        <begin position="259"/>
        <end position="375"/>
    </location>
</feature>
<dbReference type="Pfam" id="PF00072">
    <property type="entry name" value="Response_reg"/>
    <property type="match status" value="1"/>
</dbReference>
<keyword evidence="9" id="KW-0808">Transferase</keyword>
<dbReference type="Proteomes" id="UP001595617">
    <property type="component" value="Unassembled WGS sequence"/>
</dbReference>
<dbReference type="PROSITE" id="PS50887">
    <property type="entry name" value="GGDEF"/>
    <property type="match status" value="1"/>
</dbReference>
<feature type="modified residue" description="Phosphohistidine" evidence="4">
    <location>
        <position position="55"/>
    </location>
</feature>
<dbReference type="Gene3D" id="1.20.120.160">
    <property type="entry name" value="HPT domain"/>
    <property type="match status" value="1"/>
</dbReference>
<dbReference type="InterPro" id="IPR029787">
    <property type="entry name" value="Nucleotide_cyclase"/>
</dbReference>
<dbReference type="InterPro" id="IPR011006">
    <property type="entry name" value="CheY-like_superfamily"/>
</dbReference>
<dbReference type="SMART" id="SM00267">
    <property type="entry name" value="GGDEF"/>
    <property type="match status" value="1"/>
</dbReference>
<dbReference type="InterPro" id="IPR008207">
    <property type="entry name" value="Sig_transdc_His_kin_Hpt_dom"/>
</dbReference>
<protein>
    <recommendedName>
        <fullName evidence="1">diguanylate cyclase</fullName>
        <ecNumber evidence="1">2.7.7.65</ecNumber>
    </recommendedName>
</protein>
<dbReference type="InterPro" id="IPR000160">
    <property type="entry name" value="GGDEF_dom"/>
</dbReference>
<evidence type="ECO:0000259" key="7">
    <source>
        <dbReference type="PROSITE" id="PS50887"/>
    </source>
</evidence>
<comment type="caution">
    <text evidence="9">The sequence shown here is derived from an EMBL/GenBank/DDBJ whole genome shotgun (WGS) entry which is preliminary data.</text>
</comment>
<keyword evidence="9" id="KW-0548">Nucleotidyltransferase</keyword>
<dbReference type="InterPro" id="IPR036641">
    <property type="entry name" value="HPT_dom_sf"/>
</dbReference>